<keyword evidence="3" id="KW-0067">ATP-binding</keyword>
<feature type="binding site" evidence="3">
    <location>
        <begin position="149"/>
        <end position="153"/>
    </location>
    <ligand>
        <name>ATP</name>
        <dbReference type="ChEBI" id="CHEBI:30616"/>
    </ligand>
</feature>
<accession>A0AAD5PMZ9</accession>
<dbReference type="AlphaFoldDB" id="A0AAD5PMZ9"/>
<dbReference type="InterPro" id="IPR050566">
    <property type="entry name" value="Deoxyribonucleoside_kinase"/>
</dbReference>
<dbReference type="GO" id="GO:0005524">
    <property type="term" value="F:ATP binding"/>
    <property type="evidence" value="ECO:0007669"/>
    <property type="project" value="UniProtKB-KW"/>
</dbReference>
<comment type="caution">
    <text evidence="5">The sequence shown here is derived from an EMBL/GenBank/DDBJ whole genome shotgun (WGS) entry which is preliminary data.</text>
</comment>
<gene>
    <name evidence="5" type="ORF">GHT06_021543</name>
</gene>
<name>A0AAD5PMZ9_9CRUS</name>
<evidence type="ECO:0000256" key="2">
    <source>
        <dbReference type="PIRSR" id="PIRSR000705-1"/>
    </source>
</evidence>
<keyword evidence="3" id="KW-0547">Nucleotide-binding</keyword>
<dbReference type="Pfam" id="PF01712">
    <property type="entry name" value="dNK"/>
    <property type="match status" value="1"/>
</dbReference>
<evidence type="ECO:0000313" key="5">
    <source>
        <dbReference type="EMBL" id="KAI9553621.1"/>
    </source>
</evidence>
<feature type="domain" description="Deoxynucleoside kinase" evidence="4">
    <location>
        <begin position="8"/>
        <end position="203"/>
    </location>
</feature>
<dbReference type="GO" id="GO:0019136">
    <property type="term" value="F:deoxynucleoside kinase activity"/>
    <property type="evidence" value="ECO:0007669"/>
    <property type="project" value="InterPro"/>
</dbReference>
<protein>
    <recommendedName>
        <fullName evidence="4">Deoxynucleoside kinase domain-containing protein</fullName>
    </recommendedName>
</protein>
<evidence type="ECO:0000259" key="4">
    <source>
        <dbReference type="Pfam" id="PF01712"/>
    </source>
</evidence>
<dbReference type="Gene3D" id="3.40.50.300">
    <property type="entry name" value="P-loop containing nucleotide triphosphate hydrolases"/>
    <property type="match status" value="1"/>
</dbReference>
<dbReference type="Proteomes" id="UP000820818">
    <property type="component" value="Linkage Group LG9"/>
</dbReference>
<dbReference type="PANTHER" id="PTHR10513:SF24">
    <property type="entry name" value="THYMIDINE KINASE 2, MITOCHONDRIAL"/>
    <property type="match status" value="1"/>
</dbReference>
<dbReference type="PIRSF" id="PIRSF000705">
    <property type="entry name" value="DNK"/>
    <property type="match status" value="1"/>
</dbReference>
<evidence type="ECO:0000313" key="6">
    <source>
        <dbReference type="Proteomes" id="UP000820818"/>
    </source>
</evidence>
<reference evidence="5 6" key="1">
    <citation type="submission" date="2022-05" db="EMBL/GenBank/DDBJ databases">
        <title>A multi-omics perspective on studying reproductive biology in Daphnia sinensis.</title>
        <authorList>
            <person name="Jia J."/>
        </authorList>
    </citation>
    <scope>NUCLEOTIDE SEQUENCE [LARGE SCALE GENOMIC DNA]</scope>
    <source>
        <strain evidence="5 6">WSL</strain>
    </source>
</reference>
<dbReference type="EMBL" id="WJBH02000009">
    <property type="protein sequence ID" value="KAI9553621.1"/>
    <property type="molecule type" value="Genomic_DNA"/>
</dbReference>
<dbReference type="PANTHER" id="PTHR10513">
    <property type="entry name" value="DEOXYNUCLEOSIDE KINASE"/>
    <property type="match status" value="1"/>
</dbReference>
<dbReference type="InterPro" id="IPR027417">
    <property type="entry name" value="P-loop_NTPase"/>
</dbReference>
<proteinExistence type="inferred from homology"/>
<evidence type="ECO:0000256" key="3">
    <source>
        <dbReference type="PIRSR" id="PIRSR000705-3"/>
    </source>
</evidence>
<evidence type="ECO:0000256" key="1">
    <source>
        <dbReference type="ARBA" id="ARBA00007420"/>
    </source>
</evidence>
<dbReference type="SUPFAM" id="SSF52540">
    <property type="entry name" value="P-loop containing nucleoside triphosphate hydrolases"/>
    <property type="match status" value="1"/>
</dbReference>
<sequence>MNKTSRIVSIEGNTGSGKSQVLQWLSTFPGVLIREEPIEDWRNFSGQNLLDLRHSDPKRWSFAFQSLVQLSRIQMYSESVDSPRAIRFIERSLHSNRYCFLEMAKEMKHLEEIEFAILARWFQYLECEPRTRLDLIVYLRTSPDVALKRIKTRNRVEEAGITRDEIGNIHNKYEAWITSGASGFQFVVIDANNDVNTVQQLIMHHLMEHNIFE</sequence>
<dbReference type="GO" id="GO:0005739">
    <property type="term" value="C:mitochondrion"/>
    <property type="evidence" value="ECO:0007669"/>
    <property type="project" value="TreeGrafter"/>
</dbReference>
<keyword evidence="6" id="KW-1185">Reference proteome</keyword>
<dbReference type="InterPro" id="IPR031314">
    <property type="entry name" value="DNK_dom"/>
</dbReference>
<dbReference type="CDD" id="cd01673">
    <property type="entry name" value="dNK"/>
    <property type="match status" value="1"/>
</dbReference>
<feature type="active site" description="Proton acceptor" evidence="2">
    <location>
        <position position="90"/>
    </location>
</feature>
<comment type="similarity">
    <text evidence="1">Belongs to the DCK/DGK family.</text>
</comment>
<dbReference type="InterPro" id="IPR002624">
    <property type="entry name" value="DCK/DGK"/>
</dbReference>
<organism evidence="5 6">
    <name type="scientific">Daphnia sinensis</name>
    <dbReference type="NCBI Taxonomy" id="1820382"/>
    <lineage>
        <taxon>Eukaryota</taxon>
        <taxon>Metazoa</taxon>
        <taxon>Ecdysozoa</taxon>
        <taxon>Arthropoda</taxon>
        <taxon>Crustacea</taxon>
        <taxon>Branchiopoda</taxon>
        <taxon>Diplostraca</taxon>
        <taxon>Cladocera</taxon>
        <taxon>Anomopoda</taxon>
        <taxon>Daphniidae</taxon>
        <taxon>Daphnia</taxon>
        <taxon>Daphnia similis group</taxon>
    </lineage>
</organism>